<sequence length="286" mass="32225">MEDVTGGVDVHGPDISGTVKIDDDDDDILPSFTAHQEYSNDIQEQMIHAAIEASRREADESTQITSLVDQLIWVNLESDLEDPELAHAVSLSLKTAEQEKAQHVQGGDVEAPKVRSSNSSEVEIGRMASNGRLEKGSSSFQDEDEDLEEQPLVRTRSRHSSLVSSKSTKDVEDIEASTSLSTDREEELKAIEEANAAHEEEKWREEESRWKLHEEHVMHLLSILIYLVKIFAKLDSGIFKSLFDFIDSGRVVKPGRYRLVRPYPRHAFSHEESASSKQEALFLELI</sequence>
<dbReference type="EMBL" id="JAYKXN010000002">
    <property type="protein sequence ID" value="KAK7308996.1"/>
    <property type="molecule type" value="Genomic_DNA"/>
</dbReference>
<protein>
    <submittedName>
        <fullName evidence="2">Uncharacterized protein</fullName>
    </submittedName>
</protein>
<dbReference type="AlphaFoldDB" id="A0AAN9K2X7"/>
<name>A0AAN9K2X7_CLITE</name>
<feature type="region of interest" description="Disordered" evidence="1">
    <location>
        <begin position="99"/>
        <end position="186"/>
    </location>
</feature>
<keyword evidence="3" id="KW-1185">Reference proteome</keyword>
<proteinExistence type="predicted"/>
<dbReference type="Proteomes" id="UP001359559">
    <property type="component" value="Unassembled WGS sequence"/>
</dbReference>
<dbReference type="Gene3D" id="3.10.20.90">
    <property type="entry name" value="Phosphatidylinositol 3-kinase Catalytic Subunit, Chain A, domain 1"/>
    <property type="match status" value="1"/>
</dbReference>
<comment type="caution">
    <text evidence="2">The sequence shown here is derived from an EMBL/GenBank/DDBJ whole genome shotgun (WGS) entry which is preliminary data.</text>
</comment>
<accession>A0AAN9K2X7</accession>
<evidence type="ECO:0000313" key="3">
    <source>
        <dbReference type="Proteomes" id="UP001359559"/>
    </source>
</evidence>
<feature type="region of interest" description="Disordered" evidence="1">
    <location>
        <begin position="1"/>
        <end position="25"/>
    </location>
</feature>
<gene>
    <name evidence="2" type="ORF">RJT34_05388</name>
</gene>
<reference evidence="2 3" key="1">
    <citation type="submission" date="2024-01" db="EMBL/GenBank/DDBJ databases">
        <title>The genomes of 5 underutilized Papilionoideae crops provide insights into root nodulation and disease resistance.</title>
        <authorList>
            <person name="Yuan L."/>
        </authorList>
    </citation>
    <scope>NUCLEOTIDE SEQUENCE [LARGE SCALE GENOMIC DNA]</scope>
    <source>
        <strain evidence="2">LY-2023</strain>
        <tissue evidence="2">Leaf</tissue>
    </source>
</reference>
<evidence type="ECO:0000313" key="2">
    <source>
        <dbReference type="EMBL" id="KAK7308996.1"/>
    </source>
</evidence>
<organism evidence="2 3">
    <name type="scientific">Clitoria ternatea</name>
    <name type="common">Butterfly pea</name>
    <dbReference type="NCBI Taxonomy" id="43366"/>
    <lineage>
        <taxon>Eukaryota</taxon>
        <taxon>Viridiplantae</taxon>
        <taxon>Streptophyta</taxon>
        <taxon>Embryophyta</taxon>
        <taxon>Tracheophyta</taxon>
        <taxon>Spermatophyta</taxon>
        <taxon>Magnoliopsida</taxon>
        <taxon>eudicotyledons</taxon>
        <taxon>Gunneridae</taxon>
        <taxon>Pentapetalae</taxon>
        <taxon>rosids</taxon>
        <taxon>fabids</taxon>
        <taxon>Fabales</taxon>
        <taxon>Fabaceae</taxon>
        <taxon>Papilionoideae</taxon>
        <taxon>50 kb inversion clade</taxon>
        <taxon>NPAAA clade</taxon>
        <taxon>indigoferoid/millettioid clade</taxon>
        <taxon>Phaseoleae</taxon>
        <taxon>Clitoria</taxon>
    </lineage>
</organism>
<evidence type="ECO:0000256" key="1">
    <source>
        <dbReference type="SAM" id="MobiDB-lite"/>
    </source>
</evidence>